<keyword evidence="2" id="KW-1185">Reference proteome</keyword>
<dbReference type="PATRIC" id="fig|1408103.3.peg.4679"/>
<protein>
    <submittedName>
        <fullName evidence="1">Uncharacterized protein</fullName>
    </submittedName>
</protein>
<proteinExistence type="predicted"/>
<dbReference type="RefSeq" id="WP_046525756.1">
    <property type="nucleotide sequence ID" value="NZ_LAYY01000043.1"/>
</dbReference>
<dbReference type="AlphaFoldDB" id="A0A0M2SPC4"/>
<organism evidence="1 2">
    <name type="scientific">Mesobacillus campisalis</name>
    <dbReference type="NCBI Taxonomy" id="1408103"/>
    <lineage>
        <taxon>Bacteria</taxon>
        <taxon>Bacillati</taxon>
        <taxon>Bacillota</taxon>
        <taxon>Bacilli</taxon>
        <taxon>Bacillales</taxon>
        <taxon>Bacillaceae</taxon>
        <taxon>Mesobacillus</taxon>
    </lineage>
</organism>
<evidence type="ECO:0000313" key="1">
    <source>
        <dbReference type="EMBL" id="KKK36083.1"/>
    </source>
</evidence>
<comment type="caution">
    <text evidence="1">The sequence shown here is derived from an EMBL/GenBank/DDBJ whole genome shotgun (WGS) entry which is preliminary data.</text>
</comment>
<evidence type="ECO:0000313" key="2">
    <source>
        <dbReference type="Proteomes" id="UP000034166"/>
    </source>
</evidence>
<gene>
    <name evidence="1" type="ORF">WQ57_21275</name>
</gene>
<dbReference type="OrthoDB" id="2475704at2"/>
<accession>A0A0M2SPC4</accession>
<dbReference type="EMBL" id="LAYY01000043">
    <property type="protein sequence ID" value="KKK36083.1"/>
    <property type="molecule type" value="Genomic_DNA"/>
</dbReference>
<sequence length="143" mass="16694">MFIKQCSGYELEKEKSNTSEDFFNRSEVTFAEDGTEKTLHVLYVRYFDELISKFTPFEKDPIFSSGSREVTFKEIVALACLLKNPGYRHRKRVYINSEKEFAEVFEGFHFAKLEELFAKMEQQGGYEVSPLEFILQPASRTNS</sequence>
<name>A0A0M2SPC4_9BACI</name>
<dbReference type="Proteomes" id="UP000034166">
    <property type="component" value="Unassembled WGS sequence"/>
</dbReference>
<reference evidence="1 2" key="1">
    <citation type="submission" date="2015-04" db="EMBL/GenBank/DDBJ databases">
        <title>Taxonomic description and genome sequence of Bacillus campisalis sp. nov., a novel member of the genus Bacillus isolated from solar saltern.</title>
        <authorList>
            <person name="Mathan Kumar R."/>
            <person name="Kaur G."/>
            <person name="Kumar A."/>
            <person name="Singh N.K."/>
            <person name="Kaur N."/>
            <person name="Kumar N."/>
            <person name="Mayilraj S."/>
        </authorList>
    </citation>
    <scope>NUCLEOTIDE SEQUENCE [LARGE SCALE GENOMIC DNA]</scope>
    <source>
        <strain evidence="1 2">SA2-6</strain>
    </source>
</reference>